<dbReference type="OrthoDB" id="288590at2759"/>
<dbReference type="InterPro" id="IPR005123">
    <property type="entry name" value="Oxoglu/Fe-dep_dioxygenase_dom"/>
</dbReference>
<reference evidence="7" key="1">
    <citation type="journal article" date="2023" name="Plant J.">
        <title>The genome of the king protea, Protea cynaroides.</title>
        <authorList>
            <person name="Chang J."/>
            <person name="Duong T.A."/>
            <person name="Schoeman C."/>
            <person name="Ma X."/>
            <person name="Roodt D."/>
            <person name="Barker N."/>
            <person name="Li Z."/>
            <person name="Van de Peer Y."/>
            <person name="Mizrachi E."/>
        </authorList>
    </citation>
    <scope>NUCLEOTIDE SEQUENCE</scope>
    <source>
        <tissue evidence="7">Young leaves</tissue>
    </source>
</reference>
<feature type="domain" description="Fe2OG dioxygenase" evidence="6">
    <location>
        <begin position="115"/>
        <end position="280"/>
    </location>
</feature>
<evidence type="ECO:0000313" key="8">
    <source>
        <dbReference type="Proteomes" id="UP001141806"/>
    </source>
</evidence>
<dbReference type="SUPFAM" id="SSF51197">
    <property type="entry name" value="Clavaminate synthase-like"/>
    <property type="match status" value="1"/>
</dbReference>
<evidence type="ECO:0000256" key="3">
    <source>
        <dbReference type="ARBA" id="ARBA00023002"/>
    </source>
</evidence>
<dbReference type="InterPro" id="IPR027443">
    <property type="entry name" value="IPNS-like_sf"/>
</dbReference>
<dbReference type="InterPro" id="IPR044861">
    <property type="entry name" value="IPNS-like_FE2OG_OXY"/>
</dbReference>
<dbReference type="PANTHER" id="PTHR10209">
    <property type="entry name" value="OXIDOREDUCTASE, 2OG-FE II OXYGENASE FAMILY PROTEIN"/>
    <property type="match status" value="1"/>
</dbReference>
<comment type="caution">
    <text evidence="7">The sequence shown here is derived from an EMBL/GenBank/DDBJ whole genome shotgun (WGS) entry which is preliminary data.</text>
</comment>
<keyword evidence="8" id="KW-1185">Reference proteome</keyword>
<dbReference type="GO" id="GO:0051213">
    <property type="term" value="F:dioxygenase activity"/>
    <property type="evidence" value="ECO:0007669"/>
    <property type="project" value="UniProtKB-ARBA"/>
</dbReference>
<protein>
    <recommendedName>
        <fullName evidence="6">Fe2OG dioxygenase domain-containing protein</fullName>
    </recommendedName>
</protein>
<dbReference type="Gene3D" id="2.60.120.330">
    <property type="entry name" value="B-lactam Antibiotic, Isopenicillin N Synthase, Chain"/>
    <property type="match status" value="2"/>
</dbReference>
<evidence type="ECO:0000256" key="4">
    <source>
        <dbReference type="ARBA" id="ARBA00023004"/>
    </source>
</evidence>
<keyword evidence="3 5" id="KW-0560">Oxidoreductase</keyword>
<dbReference type="Pfam" id="PF03171">
    <property type="entry name" value="2OG-FeII_Oxy"/>
    <property type="match status" value="1"/>
</dbReference>
<dbReference type="Proteomes" id="UP001141806">
    <property type="component" value="Unassembled WGS sequence"/>
</dbReference>
<dbReference type="GO" id="GO:0046872">
    <property type="term" value="F:metal ion binding"/>
    <property type="evidence" value="ECO:0007669"/>
    <property type="project" value="UniProtKB-KW"/>
</dbReference>
<sequence length="330" mass="36828">MDNVRVEQRTFTVEVWIYLDSSTLVSPPSLASSSIHLNFSPAPPPSQLLPLLLHLISSPPSIFLALSQTIDLSSLTKSATLPVSWASSRSPIMVFPLRLLTGQSPIAGIKAFNEQSPEMKVLHYNRDMGRSVSYSSNLDLYISKVATWRDTIIVRWGPNIEVSEIPEICRSEIVQWYQQVKRLVETLTEMLSEGLGVSCGGIRLKAMSCTGGTTMDQIGGLQIKDGEHWVDVQPVLNAIIINIGELLQVLSNGVYRSMEHRVLANHLGQPRISVAIFFNPSKKKDFYGPLPELISPEKPALYRPFTLLEFLMKFFTKELGDKSLISNFQL</sequence>
<dbReference type="PANTHER" id="PTHR10209:SF751">
    <property type="entry name" value="OS06G0255100 PROTEIN"/>
    <property type="match status" value="1"/>
</dbReference>
<evidence type="ECO:0000259" key="6">
    <source>
        <dbReference type="PROSITE" id="PS51471"/>
    </source>
</evidence>
<proteinExistence type="inferred from homology"/>
<dbReference type="PROSITE" id="PS51471">
    <property type="entry name" value="FE2OG_OXY"/>
    <property type="match status" value="1"/>
</dbReference>
<accession>A0A9Q0KP61</accession>
<gene>
    <name evidence="7" type="ORF">NE237_007372</name>
</gene>
<dbReference type="EMBL" id="JAMYWD010000004">
    <property type="protein sequence ID" value="KAJ4974198.1"/>
    <property type="molecule type" value="Genomic_DNA"/>
</dbReference>
<organism evidence="7 8">
    <name type="scientific">Protea cynaroides</name>
    <dbReference type="NCBI Taxonomy" id="273540"/>
    <lineage>
        <taxon>Eukaryota</taxon>
        <taxon>Viridiplantae</taxon>
        <taxon>Streptophyta</taxon>
        <taxon>Embryophyta</taxon>
        <taxon>Tracheophyta</taxon>
        <taxon>Spermatophyta</taxon>
        <taxon>Magnoliopsida</taxon>
        <taxon>Proteales</taxon>
        <taxon>Proteaceae</taxon>
        <taxon>Protea</taxon>
    </lineage>
</organism>
<dbReference type="AlphaFoldDB" id="A0A9Q0KP61"/>
<comment type="similarity">
    <text evidence="1 5">Belongs to the iron/ascorbate-dependent oxidoreductase family.</text>
</comment>
<name>A0A9Q0KP61_9MAGN</name>
<keyword evidence="2 5" id="KW-0479">Metal-binding</keyword>
<keyword evidence="4 5" id="KW-0408">Iron</keyword>
<evidence type="ECO:0000313" key="7">
    <source>
        <dbReference type="EMBL" id="KAJ4974198.1"/>
    </source>
</evidence>
<evidence type="ECO:0000256" key="1">
    <source>
        <dbReference type="ARBA" id="ARBA00008056"/>
    </source>
</evidence>
<evidence type="ECO:0000256" key="5">
    <source>
        <dbReference type="RuleBase" id="RU003682"/>
    </source>
</evidence>
<evidence type="ECO:0000256" key="2">
    <source>
        <dbReference type="ARBA" id="ARBA00022723"/>
    </source>
</evidence>